<sequence>MIPENFWLSVSFSLCSDKPMYPPEKNWIVKLWLCWKYAGAILLIWTIILPLIATFSCGLSKRAELPQFASHTPIYREWPRLSVQELDSLREIYGRNKLFLEEYIEPTLIALSYYPELRDVPIEFKYSSEATTMAARPISGFLLGKRKYGVLINGDKNFEGVLLQDTPFNAQIGIIGHELAHIADYNRKNIWGILGCLFRYLDQDRRPLFEKETDMATIERGLGWQLYDWTVYAMYHSPKATERYKEFKQYTYMKPEEISYLIRHFSGYASVKDSISTFSEAIGRQ</sequence>
<feature type="transmembrane region" description="Helical" evidence="1">
    <location>
        <begin position="37"/>
        <end position="59"/>
    </location>
</feature>
<keyword evidence="1" id="KW-0472">Membrane</keyword>
<gene>
    <name evidence="2" type="ORF">PORCRE_803</name>
</gene>
<comment type="caution">
    <text evidence="2">The sequence shown here is derived from an EMBL/GenBank/DDBJ whole genome shotgun (WGS) entry which is preliminary data.</text>
</comment>
<evidence type="ECO:0000313" key="2">
    <source>
        <dbReference type="EMBL" id="GAD05105.1"/>
    </source>
</evidence>
<dbReference type="AlphaFoldDB" id="T1DR60"/>
<dbReference type="Proteomes" id="UP000018031">
    <property type="component" value="Unassembled WGS sequence"/>
</dbReference>
<dbReference type="EMBL" id="BAOU01000019">
    <property type="protein sequence ID" value="GAD05105.1"/>
    <property type="molecule type" value="Genomic_DNA"/>
</dbReference>
<reference evidence="3" key="1">
    <citation type="journal article" date="2013" name="Genome">
        <title>Draft Genome Sequences of Porphyromonas crevioricanis JCM 15906T and Porphyromonas cansulci JCM 13913T Isolated from a Canine Oral Cavity.</title>
        <authorList>
            <person name="Sakamoto M."/>
            <person name="Tanaka N."/>
            <person name="Shiwa Y."/>
            <person name="Yoshikawa H."/>
            <person name="Ohkuma M."/>
        </authorList>
    </citation>
    <scope>NUCLEOTIDE SEQUENCE [LARGE SCALE GENOMIC DNA]</scope>
    <source>
        <strain evidence="3">JCM 15906</strain>
    </source>
</reference>
<proteinExistence type="predicted"/>
<evidence type="ECO:0000256" key="1">
    <source>
        <dbReference type="SAM" id="Phobius"/>
    </source>
</evidence>
<keyword evidence="1" id="KW-0812">Transmembrane</keyword>
<organism evidence="2 3">
    <name type="scientific">Porphyromonas crevioricanis JCM 15906</name>
    <dbReference type="NCBI Taxonomy" id="1305617"/>
    <lineage>
        <taxon>Bacteria</taxon>
        <taxon>Pseudomonadati</taxon>
        <taxon>Bacteroidota</taxon>
        <taxon>Bacteroidia</taxon>
        <taxon>Bacteroidales</taxon>
        <taxon>Porphyromonadaceae</taxon>
        <taxon>Porphyromonas</taxon>
    </lineage>
</organism>
<accession>T1DR60</accession>
<name>T1DR60_9PORP</name>
<keyword evidence="1" id="KW-1133">Transmembrane helix</keyword>
<reference evidence="2 3" key="2">
    <citation type="journal article" date="2013" name="Genome Announc.">
        <title>Draft Genome Sequences of Porphyromonas crevioricanis JCM 15906T and Porphyromonas cansulci JCM 13913T Isolated from a Canine Oral Cavity.</title>
        <authorList>
            <person name="Sakamoto M."/>
            <person name="Tanaka N."/>
            <person name="Shiwa Y."/>
            <person name="Yoshikawa H."/>
            <person name="Ohkuma M."/>
        </authorList>
    </citation>
    <scope>NUCLEOTIDE SEQUENCE [LARGE SCALE GENOMIC DNA]</scope>
    <source>
        <strain evidence="2 3">JCM 15906</strain>
    </source>
</reference>
<evidence type="ECO:0000313" key="3">
    <source>
        <dbReference type="Proteomes" id="UP000018031"/>
    </source>
</evidence>
<protein>
    <submittedName>
        <fullName evidence="2">Uncharacterized protein</fullName>
    </submittedName>
</protein>